<reference evidence="2" key="2">
    <citation type="submission" date="2025-09" db="UniProtKB">
        <authorList>
            <consortium name="Ensembl"/>
        </authorList>
    </citation>
    <scope>IDENTIFICATION</scope>
</reference>
<evidence type="ECO:0000256" key="1">
    <source>
        <dbReference type="SAM" id="MobiDB-lite"/>
    </source>
</evidence>
<sequence length="71" mass="7850">RKVISVDVVFSSLSTGEYFLDTHLKEIVPRESYLFFASDKPRSRYAVNGSGDTTEDPDGDSSLVGKFSQTV</sequence>
<dbReference type="Ensembl" id="ENSACOT00000009647.1">
    <property type="protein sequence ID" value="ENSACOP00000009325.1"/>
    <property type="gene ID" value="ENSACOG00000006520.1"/>
</dbReference>
<name>A0A8B9FIN7_9PSIT</name>
<dbReference type="AlphaFoldDB" id="A0A8B9FIN7"/>
<accession>A0A8B9FIN7</accession>
<reference evidence="2" key="1">
    <citation type="submission" date="2025-08" db="UniProtKB">
        <authorList>
            <consortium name="Ensembl"/>
        </authorList>
    </citation>
    <scope>IDENTIFICATION</scope>
</reference>
<protein>
    <submittedName>
        <fullName evidence="2">Uncharacterized protein</fullName>
    </submittedName>
</protein>
<dbReference type="Proteomes" id="UP000694522">
    <property type="component" value="Unplaced"/>
</dbReference>
<organism evidence="2 3">
    <name type="scientific">Amazona collaria</name>
    <name type="common">yellow-billed parrot</name>
    <dbReference type="NCBI Taxonomy" id="241587"/>
    <lineage>
        <taxon>Eukaryota</taxon>
        <taxon>Metazoa</taxon>
        <taxon>Chordata</taxon>
        <taxon>Craniata</taxon>
        <taxon>Vertebrata</taxon>
        <taxon>Euteleostomi</taxon>
        <taxon>Archelosauria</taxon>
        <taxon>Archosauria</taxon>
        <taxon>Dinosauria</taxon>
        <taxon>Saurischia</taxon>
        <taxon>Theropoda</taxon>
        <taxon>Coelurosauria</taxon>
        <taxon>Aves</taxon>
        <taxon>Neognathae</taxon>
        <taxon>Neoaves</taxon>
        <taxon>Telluraves</taxon>
        <taxon>Australaves</taxon>
        <taxon>Psittaciformes</taxon>
        <taxon>Psittacidae</taxon>
        <taxon>Amazona</taxon>
    </lineage>
</organism>
<keyword evidence="3" id="KW-1185">Reference proteome</keyword>
<evidence type="ECO:0000313" key="2">
    <source>
        <dbReference type="Ensembl" id="ENSACOP00000009325.1"/>
    </source>
</evidence>
<proteinExistence type="predicted"/>
<feature type="region of interest" description="Disordered" evidence="1">
    <location>
        <begin position="46"/>
        <end position="71"/>
    </location>
</feature>
<evidence type="ECO:0000313" key="3">
    <source>
        <dbReference type="Proteomes" id="UP000694522"/>
    </source>
</evidence>